<evidence type="ECO:0000259" key="9">
    <source>
        <dbReference type="Pfam" id="PF04563"/>
    </source>
</evidence>
<sequence length="445" mass="50604">MHFKAMEDYMVISDEEDEETVLMEVVEDVEKAETSSKNKSKASTSMQEQEHQKFPSEEVLNKLCAEASRSCFMDVEPGYDRSQNGGPDSAWRCATVKFGKVKLEKPVFWSNESSKPLKMLPHHARLQRMTYSSRIEVDFQIFVAQEQKCHKRLGVYEKPNCCIYFHSEMMKKLNVAVRLEEVPPSVSEHLKGQKILDVQFVYCTILLWVFLFALGMPSDKEIGEMIHINLDDATSVNLLLSTISYADNKFEGFRKAGNALEIDQIVKKSILNDGISNTKFPPKESGFPLESAGDCLDKHLFPTLSGRTRPFSWDIWAFSTGTWPHHVSSRQKISGVAVTLQRTNPLQMMSEMRNVRQYVKYTGIVGNARFPHPSHWGKLCFLSTPDGENCGLVKNFAVTGIVSTNLREPLLDKLLECGMEKLMDGLTTMGIGLEFARILLHFYRF</sequence>
<dbReference type="Pfam" id="PF04565">
    <property type="entry name" value="RNA_pol_Rpb2_3"/>
    <property type="match status" value="1"/>
</dbReference>
<dbReference type="Proteomes" id="UP000631114">
    <property type="component" value="Unassembled WGS sequence"/>
</dbReference>
<keyword evidence="5" id="KW-0548">Nucleotidyltransferase</keyword>
<dbReference type="InterPro" id="IPR015712">
    <property type="entry name" value="DNA-dir_RNA_pol_su2"/>
</dbReference>
<dbReference type="SUPFAM" id="SSF64484">
    <property type="entry name" value="beta and beta-prime subunits of DNA dependent RNA-polymerase"/>
    <property type="match status" value="1"/>
</dbReference>
<evidence type="ECO:0000256" key="5">
    <source>
        <dbReference type="ARBA" id="ARBA00022695"/>
    </source>
</evidence>
<protein>
    <recommendedName>
        <fullName evidence="2">DNA-directed RNA polymerase</fullName>
        <ecNumber evidence="2">2.7.7.6</ecNumber>
    </recommendedName>
</protein>
<dbReference type="PANTHER" id="PTHR20856">
    <property type="entry name" value="DNA-DIRECTED RNA POLYMERASE I SUBUNIT 2"/>
    <property type="match status" value="1"/>
</dbReference>
<dbReference type="GO" id="GO:0006351">
    <property type="term" value="P:DNA-templated transcription"/>
    <property type="evidence" value="ECO:0007669"/>
    <property type="project" value="InterPro"/>
</dbReference>
<evidence type="ECO:0000256" key="2">
    <source>
        <dbReference type="ARBA" id="ARBA00012418"/>
    </source>
</evidence>
<keyword evidence="12" id="KW-1185">Reference proteome</keyword>
<comment type="similarity">
    <text evidence="1 7">Belongs to the RNA polymerase beta chain family.</text>
</comment>
<dbReference type="GO" id="GO:0003899">
    <property type="term" value="F:DNA-directed RNA polymerase activity"/>
    <property type="evidence" value="ECO:0007669"/>
    <property type="project" value="UniProtKB-EC"/>
</dbReference>
<evidence type="ECO:0000256" key="7">
    <source>
        <dbReference type="RuleBase" id="RU000434"/>
    </source>
</evidence>
<name>A0A835H2W8_9MAGN</name>
<dbReference type="GO" id="GO:0032549">
    <property type="term" value="F:ribonucleoside binding"/>
    <property type="evidence" value="ECO:0007669"/>
    <property type="project" value="InterPro"/>
</dbReference>
<gene>
    <name evidence="11" type="ORF">IFM89_011572</name>
</gene>
<reference evidence="11 12" key="1">
    <citation type="submission" date="2020-10" db="EMBL/GenBank/DDBJ databases">
        <title>The Coptis chinensis genome and diversification of protoberbering-type alkaloids.</title>
        <authorList>
            <person name="Wang B."/>
            <person name="Shu S."/>
            <person name="Song C."/>
            <person name="Liu Y."/>
        </authorList>
    </citation>
    <scope>NUCLEOTIDE SEQUENCE [LARGE SCALE GENOMIC DNA]</scope>
    <source>
        <strain evidence="11">HL-2020</strain>
        <tissue evidence="11">Leaf</tissue>
    </source>
</reference>
<feature type="domain" description="RNA polymerase beta subunit protrusion" evidence="9">
    <location>
        <begin position="88"/>
        <end position="147"/>
    </location>
</feature>
<proteinExistence type="inferred from homology"/>
<organism evidence="11 12">
    <name type="scientific">Coptis chinensis</name>
    <dbReference type="NCBI Taxonomy" id="261450"/>
    <lineage>
        <taxon>Eukaryota</taxon>
        <taxon>Viridiplantae</taxon>
        <taxon>Streptophyta</taxon>
        <taxon>Embryophyta</taxon>
        <taxon>Tracheophyta</taxon>
        <taxon>Spermatophyta</taxon>
        <taxon>Magnoliopsida</taxon>
        <taxon>Ranunculales</taxon>
        <taxon>Ranunculaceae</taxon>
        <taxon>Coptidoideae</taxon>
        <taxon>Coptis</taxon>
    </lineage>
</organism>
<feature type="domain" description="RNA polymerase Rpb2" evidence="10">
    <location>
        <begin position="339"/>
        <end position="399"/>
    </location>
</feature>
<dbReference type="EC" id="2.7.7.6" evidence="2"/>
<dbReference type="EMBL" id="JADFTS010000008">
    <property type="protein sequence ID" value="KAF9591989.1"/>
    <property type="molecule type" value="Genomic_DNA"/>
</dbReference>
<evidence type="ECO:0000256" key="4">
    <source>
        <dbReference type="ARBA" id="ARBA00022679"/>
    </source>
</evidence>
<evidence type="ECO:0000313" key="11">
    <source>
        <dbReference type="EMBL" id="KAF9591989.1"/>
    </source>
</evidence>
<dbReference type="Gene3D" id="3.90.1100.10">
    <property type="match status" value="2"/>
</dbReference>
<keyword evidence="3" id="KW-0240">DNA-directed RNA polymerase</keyword>
<dbReference type="GO" id="GO:0003677">
    <property type="term" value="F:DNA binding"/>
    <property type="evidence" value="ECO:0007669"/>
    <property type="project" value="InterPro"/>
</dbReference>
<keyword evidence="6" id="KW-0804">Transcription</keyword>
<evidence type="ECO:0000256" key="1">
    <source>
        <dbReference type="ARBA" id="ARBA00006835"/>
    </source>
</evidence>
<accession>A0A835H2W8</accession>
<feature type="region of interest" description="Disordered" evidence="8">
    <location>
        <begin position="29"/>
        <end position="54"/>
    </location>
</feature>
<dbReference type="Pfam" id="PF04563">
    <property type="entry name" value="RNA_pol_Rpb2_1"/>
    <property type="match status" value="1"/>
</dbReference>
<dbReference type="InterPro" id="IPR007644">
    <property type="entry name" value="RNA_pol_bsu_protrusion"/>
</dbReference>
<evidence type="ECO:0000259" key="10">
    <source>
        <dbReference type="Pfam" id="PF04565"/>
    </source>
</evidence>
<dbReference type="GO" id="GO:0000428">
    <property type="term" value="C:DNA-directed RNA polymerase complex"/>
    <property type="evidence" value="ECO:0007669"/>
    <property type="project" value="UniProtKB-KW"/>
</dbReference>
<evidence type="ECO:0000256" key="6">
    <source>
        <dbReference type="ARBA" id="ARBA00023163"/>
    </source>
</evidence>
<evidence type="ECO:0000256" key="3">
    <source>
        <dbReference type="ARBA" id="ARBA00022478"/>
    </source>
</evidence>
<dbReference type="InterPro" id="IPR007645">
    <property type="entry name" value="RNA_pol_Rpb2_3"/>
</dbReference>
<keyword evidence="4" id="KW-0808">Transferase</keyword>
<dbReference type="AlphaFoldDB" id="A0A835H2W8"/>
<comment type="caution">
    <text evidence="11">The sequence shown here is derived from an EMBL/GenBank/DDBJ whole genome shotgun (WGS) entry which is preliminary data.</text>
</comment>
<evidence type="ECO:0000256" key="8">
    <source>
        <dbReference type="SAM" id="MobiDB-lite"/>
    </source>
</evidence>
<evidence type="ECO:0000313" key="12">
    <source>
        <dbReference type="Proteomes" id="UP000631114"/>
    </source>
</evidence>